<reference evidence="1" key="1">
    <citation type="submission" date="2020-05" db="EMBL/GenBank/DDBJ databases">
        <authorList>
            <person name="Chiriac C."/>
            <person name="Salcher M."/>
            <person name="Ghai R."/>
            <person name="Kavagutti S V."/>
        </authorList>
    </citation>
    <scope>NUCLEOTIDE SEQUENCE</scope>
</reference>
<name>A0A6J6H0L4_9ZZZZ</name>
<sequence>MADKATARKCRDSLLTEGLSTKILPEAVTWHFAGTWTHMSELVARHGGDLAKAFGPSRSRLERAVSLPVVVKMDETVPARLHTALSKVLS</sequence>
<accession>A0A6J6H0L4</accession>
<organism evidence="1">
    <name type="scientific">freshwater metagenome</name>
    <dbReference type="NCBI Taxonomy" id="449393"/>
    <lineage>
        <taxon>unclassified sequences</taxon>
        <taxon>metagenomes</taxon>
        <taxon>ecological metagenomes</taxon>
    </lineage>
</organism>
<dbReference type="EMBL" id="CAEZUN010000134">
    <property type="protein sequence ID" value="CAB4607207.1"/>
    <property type="molecule type" value="Genomic_DNA"/>
</dbReference>
<dbReference type="Gene3D" id="3.90.1150.10">
    <property type="entry name" value="Aspartate Aminotransferase, domain 1"/>
    <property type="match status" value="1"/>
</dbReference>
<proteinExistence type="predicted"/>
<dbReference type="AlphaFoldDB" id="A0A6J6H0L4"/>
<gene>
    <name evidence="1" type="ORF">UFOPK1826_01053</name>
</gene>
<dbReference type="InterPro" id="IPR015422">
    <property type="entry name" value="PyrdxlP-dep_Trfase_small"/>
</dbReference>
<protein>
    <submittedName>
        <fullName evidence="1">Unannotated protein</fullName>
    </submittedName>
</protein>
<evidence type="ECO:0000313" key="1">
    <source>
        <dbReference type="EMBL" id="CAB4607207.1"/>
    </source>
</evidence>